<reference evidence="1 2" key="1">
    <citation type="submission" date="2015-03" db="EMBL/GenBank/DDBJ databases">
        <authorList>
            <person name="Hassan Y.I."/>
            <person name="Lepp D."/>
            <person name="Zhou T."/>
        </authorList>
    </citation>
    <scope>NUCLEOTIDE SEQUENCE [LARGE SCALE GENOMIC DNA]</scope>
    <source>
        <strain evidence="1 2">GH2-10</strain>
    </source>
</reference>
<dbReference type="OrthoDB" id="7949176at2"/>
<accession>A0A0F5LDU5</accession>
<protein>
    <submittedName>
        <fullName evidence="1">Uncharacterized protein</fullName>
    </submittedName>
</protein>
<proteinExistence type="predicted"/>
<dbReference type="EMBL" id="LAJG01000010">
    <property type="protein sequence ID" value="KKB80536.1"/>
    <property type="molecule type" value="Genomic_DNA"/>
</dbReference>
<keyword evidence="2" id="KW-1185">Reference proteome</keyword>
<organism evidence="1 2">
    <name type="scientific">Devosia soli</name>
    <dbReference type="NCBI Taxonomy" id="361041"/>
    <lineage>
        <taxon>Bacteria</taxon>
        <taxon>Pseudomonadati</taxon>
        <taxon>Pseudomonadota</taxon>
        <taxon>Alphaproteobacteria</taxon>
        <taxon>Hyphomicrobiales</taxon>
        <taxon>Devosiaceae</taxon>
        <taxon>Devosia</taxon>
    </lineage>
</organism>
<evidence type="ECO:0000313" key="1">
    <source>
        <dbReference type="EMBL" id="KKB80536.1"/>
    </source>
</evidence>
<gene>
    <name evidence="1" type="ORF">VW35_03985</name>
</gene>
<comment type="caution">
    <text evidence="1">The sequence shown here is derived from an EMBL/GenBank/DDBJ whole genome shotgun (WGS) entry which is preliminary data.</text>
</comment>
<dbReference type="RefSeq" id="WP_046141762.1">
    <property type="nucleotide sequence ID" value="NZ_LAJG01000010.1"/>
</dbReference>
<name>A0A0F5LDU5_9HYPH</name>
<dbReference type="STRING" id="361041.VW35_03985"/>
<dbReference type="PATRIC" id="fig|361041.3.peg.105"/>
<evidence type="ECO:0000313" key="2">
    <source>
        <dbReference type="Proteomes" id="UP000033514"/>
    </source>
</evidence>
<sequence length="178" mass="20187">MAVASFNQTISHSLAERHEALWLRFNALHKDICAIAAKKPDALVGESERIVAESLIHDMRPFLQKPIEPLPVAALHFAGLAVQLGQFLARLEDFENRHAYWDGKRLCRVWRVNGEAIPVGRLRQEVKPFELKTGDGRNVRELLAKRMAQRDRRIYETGFESGRAARIGPPAPNTDPYL</sequence>
<dbReference type="AlphaFoldDB" id="A0A0F5LDU5"/>
<dbReference type="Proteomes" id="UP000033514">
    <property type="component" value="Unassembled WGS sequence"/>
</dbReference>